<accession>A0A371ID72</accession>
<name>A0A371ID72_MUCPR</name>
<protein>
    <submittedName>
        <fullName evidence="1">Uncharacterized protein</fullName>
    </submittedName>
</protein>
<proteinExistence type="predicted"/>
<sequence>MGSNLISNFIQFSIAKQEGRVYTFLNGLNDKLDKFCSDVLQTILFPTIKQAYTHVH</sequence>
<gene>
    <name evidence="1" type="ORF">CR513_02166</name>
</gene>
<dbReference type="EMBL" id="QJKJ01000370">
    <property type="protein sequence ID" value="RDY12986.1"/>
    <property type="molecule type" value="Genomic_DNA"/>
</dbReference>
<evidence type="ECO:0000313" key="2">
    <source>
        <dbReference type="Proteomes" id="UP000257109"/>
    </source>
</evidence>
<keyword evidence="2" id="KW-1185">Reference proteome</keyword>
<dbReference type="OrthoDB" id="1745136at2759"/>
<dbReference type="AlphaFoldDB" id="A0A371ID72"/>
<organism evidence="1 2">
    <name type="scientific">Mucuna pruriens</name>
    <name type="common">Velvet bean</name>
    <name type="synonym">Dolichos pruriens</name>
    <dbReference type="NCBI Taxonomy" id="157652"/>
    <lineage>
        <taxon>Eukaryota</taxon>
        <taxon>Viridiplantae</taxon>
        <taxon>Streptophyta</taxon>
        <taxon>Embryophyta</taxon>
        <taxon>Tracheophyta</taxon>
        <taxon>Spermatophyta</taxon>
        <taxon>Magnoliopsida</taxon>
        <taxon>eudicotyledons</taxon>
        <taxon>Gunneridae</taxon>
        <taxon>Pentapetalae</taxon>
        <taxon>rosids</taxon>
        <taxon>fabids</taxon>
        <taxon>Fabales</taxon>
        <taxon>Fabaceae</taxon>
        <taxon>Papilionoideae</taxon>
        <taxon>50 kb inversion clade</taxon>
        <taxon>NPAAA clade</taxon>
        <taxon>indigoferoid/millettioid clade</taxon>
        <taxon>Phaseoleae</taxon>
        <taxon>Mucuna</taxon>
    </lineage>
</organism>
<comment type="caution">
    <text evidence="1">The sequence shown here is derived from an EMBL/GenBank/DDBJ whole genome shotgun (WGS) entry which is preliminary data.</text>
</comment>
<feature type="non-terminal residue" evidence="1">
    <location>
        <position position="56"/>
    </location>
</feature>
<dbReference type="Proteomes" id="UP000257109">
    <property type="component" value="Unassembled WGS sequence"/>
</dbReference>
<reference evidence="1" key="1">
    <citation type="submission" date="2018-05" db="EMBL/GenBank/DDBJ databases">
        <title>Draft genome of Mucuna pruriens seed.</title>
        <authorList>
            <person name="Nnadi N.E."/>
            <person name="Vos R."/>
            <person name="Hasami M.H."/>
            <person name="Devisetty U.K."/>
            <person name="Aguiy J.C."/>
        </authorList>
    </citation>
    <scope>NUCLEOTIDE SEQUENCE [LARGE SCALE GENOMIC DNA]</scope>
    <source>
        <strain evidence="1">JCA_2017</strain>
    </source>
</reference>
<evidence type="ECO:0000313" key="1">
    <source>
        <dbReference type="EMBL" id="RDY12986.1"/>
    </source>
</evidence>